<evidence type="ECO:0000256" key="3">
    <source>
        <dbReference type="SAM" id="MobiDB-lite"/>
    </source>
</evidence>
<dbReference type="PANTHER" id="PTHR11364">
    <property type="entry name" value="THIOSULFATE SULFERTANSFERASE"/>
    <property type="match status" value="1"/>
</dbReference>
<gene>
    <name evidence="5" type="primary">sseB_1</name>
    <name evidence="5" type="ORF">Csp1_01880</name>
</gene>
<evidence type="ECO:0000256" key="2">
    <source>
        <dbReference type="ARBA" id="ARBA00022737"/>
    </source>
</evidence>
<protein>
    <submittedName>
        <fullName evidence="5">Thiosulfate sulfurtransferase SseB</fullName>
        <ecNumber evidence="5">2.8.1.1</ecNumber>
    </submittedName>
</protein>
<dbReference type="AlphaFoldDB" id="A0A2Z3YM78"/>
<keyword evidence="6" id="KW-1185">Reference proteome</keyword>
<dbReference type="SUPFAM" id="SSF52821">
    <property type="entry name" value="Rhodanese/Cell cycle control phosphatase"/>
    <property type="match status" value="3"/>
</dbReference>
<dbReference type="PANTHER" id="PTHR11364:SF27">
    <property type="entry name" value="SULFURTRANSFERASE"/>
    <property type="match status" value="1"/>
</dbReference>
<feature type="region of interest" description="Disordered" evidence="3">
    <location>
        <begin position="116"/>
        <end position="154"/>
    </location>
</feature>
<dbReference type="EMBL" id="CP024988">
    <property type="protein sequence ID" value="AWT25016.1"/>
    <property type="molecule type" value="Genomic_DNA"/>
</dbReference>
<sequence>MQSSVQGTIGAAPQSPLVSVEWLARQTGDLPGSGDRAPDRPDVPVIIDASVHRDHSLKGTDRHYSSGWSDYLSEHIPGALFADLLLDFSDSGSGFLFTRPTERQFISALKRSGFPVSDTNTVRNDGQAVHPAALPPESEPESDPESDKGSASPGDVTLVIYDQLNGAWAARLWWLFRSFGVSGVKVLDGGLARWKSSGYRVRSGEEPGQRRYLPTIRLREEEPAHMFTELEQVGHLSDGLSSGVATPHRAGTTRTELVCALRHEQFVKRDGDPSTGHIPGSVNFPYADTLNPDGTVSDERTLAVARSLGLRPENSPSENLILYCGGGINAAGLALALTANGFTNLSVFDGSMTEWRADPGRPVA</sequence>
<evidence type="ECO:0000259" key="4">
    <source>
        <dbReference type="PROSITE" id="PS50206"/>
    </source>
</evidence>
<reference evidence="6" key="1">
    <citation type="submission" date="2017-11" db="EMBL/GenBank/DDBJ databases">
        <title>Otitis media/interna in a cat caused by the recently described species Corynebacterium provencense.</title>
        <authorList>
            <person name="Kittl S."/>
            <person name="Brodard I."/>
            <person name="Rychener L."/>
            <person name="Jores J."/>
            <person name="Roosje P."/>
            <person name="Gobeli Brawand S."/>
        </authorList>
    </citation>
    <scope>NUCLEOTIDE SEQUENCE [LARGE SCALE GENOMIC DNA]</scope>
    <source>
        <strain evidence="6">17KM38</strain>
    </source>
</reference>
<dbReference type="EC" id="2.8.1.1" evidence="5"/>
<organism evidence="5 6">
    <name type="scientific">Corynebacterium provencense</name>
    <dbReference type="NCBI Taxonomy" id="1737425"/>
    <lineage>
        <taxon>Bacteria</taxon>
        <taxon>Bacillati</taxon>
        <taxon>Actinomycetota</taxon>
        <taxon>Actinomycetes</taxon>
        <taxon>Mycobacteriales</taxon>
        <taxon>Corynebacteriaceae</taxon>
        <taxon>Corynebacterium</taxon>
    </lineage>
</organism>
<dbReference type="PROSITE" id="PS50206">
    <property type="entry name" value="RHODANESE_3"/>
    <property type="match status" value="2"/>
</dbReference>
<keyword evidence="2" id="KW-0677">Repeat</keyword>
<evidence type="ECO:0000313" key="6">
    <source>
        <dbReference type="Proteomes" id="UP000247696"/>
    </source>
</evidence>
<dbReference type="KEGG" id="cpre:Csp1_01880"/>
<dbReference type="RefSeq" id="WP_162620186.1">
    <property type="nucleotide sequence ID" value="NZ_CP024988.1"/>
</dbReference>
<feature type="domain" description="Rhodanese" evidence="4">
    <location>
        <begin position="70"/>
        <end position="203"/>
    </location>
</feature>
<dbReference type="InterPro" id="IPR036873">
    <property type="entry name" value="Rhodanese-like_dom_sf"/>
</dbReference>
<dbReference type="InterPro" id="IPR045078">
    <property type="entry name" value="TST/MPST-like"/>
</dbReference>
<proteinExistence type="predicted"/>
<name>A0A2Z3YM78_9CORY</name>
<keyword evidence="1 5" id="KW-0808">Transferase</keyword>
<evidence type="ECO:0000256" key="1">
    <source>
        <dbReference type="ARBA" id="ARBA00022679"/>
    </source>
</evidence>
<dbReference type="SMART" id="SM00450">
    <property type="entry name" value="RHOD"/>
    <property type="match status" value="2"/>
</dbReference>
<dbReference type="GO" id="GO:0004792">
    <property type="term" value="F:thiosulfate-cyanide sulfurtransferase activity"/>
    <property type="evidence" value="ECO:0007669"/>
    <property type="project" value="UniProtKB-EC"/>
</dbReference>
<accession>A0A2Z3YM78</accession>
<dbReference type="CDD" id="cd01448">
    <property type="entry name" value="TST_Repeat_1"/>
    <property type="match status" value="1"/>
</dbReference>
<evidence type="ECO:0000313" key="5">
    <source>
        <dbReference type="EMBL" id="AWT25016.1"/>
    </source>
</evidence>
<dbReference type="Gene3D" id="3.40.250.10">
    <property type="entry name" value="Rhodanese-like domain"/>
    <property type="match status" value="2"/>
</dbReference>
<dbReference type="Proteomes" id="UP000247696">
    <property type="component" value="Chromosome"/>
</dbReference>
<dbReference type="STRING" id="1737425.GCA_900049755_01248"/>
<feature type="domain" description="Rhodanese" evidence="4">
    <location>
        <begin position="276"/>
        <end position="364"/>
    </location>
</feature>
<dbReference type="Pfam" id="PF00581">
    <property type="entry name" value="Rhodanese"/>
    <property type="match status" value="2"/>
</dbReference>
<dbReference type="InterPro" id="IPR001763">
    <property type="entry name" value="Rhodanese-like_dom"/>
</dbReference>